<keyword evidence="4" id="KW-0479">Metal-binding</keyword>
<evidence type="ECO:0000256" key="8">
    <source>
        <dbReference type="SAM" id="MobiDB-lite"/>
    </source>
</evidence>
<dbReference type="PROSITE" id="PS51885">
    <property type="entry name" value="NEPRILYSIN"/>
    <property type="match status" value="1"/>
</dbReference>
<gene>
    <name evidence="11" type="ORF">HPB51_005914</name>
</gene>
<comment type="caution">
    <text evidence="11">The sequence shown here is derived from an EMBL/GenBank/DDBJ whole genome shotgun (WGS) entry which is preliminary data.</text>
</comment>
<feature type="domain" description="Peptidase M13 N-terminal" evidence="10">
    <location>
        <begin position="928"/>
        <end position="1287"/>
    </location>
</feature>
<evidence type="ECO:0000259" key="9">
    <source>
        <dbReference type="Pfam" id="PF01431"/>
    </source>
</evidence>
<feature type="compositionally biased region" description="Basic and acidic residues" evidence="8">
    <location>
        <begin position="288"/>
        <end position="303"/>
    </location>
</feature>
<feature type="compositionally biased region" description="Basic and acidic residues" evidence="8">
    <location>
        <begin position="510"/>
        <end position="521"/>
    </location>
</feature>
<dbReference type="Proteomes" id="UP000821866">
    <property type="component" value="Chromosome 9"/>
</dbReference>
<dbReference type="Gene3D" id="1.10.1380.10">
    <property type="entry name" value="Neutral endopeptidase , domain2"/>
    <property type="match status" value="1"/>
</dbReference>
<evidence type="ECO:0000256" key="1">
    <source>
        <dbReference type="ARBA" id="ARBA00001947"/>
    </source>
</evidence>
<dbReference type="InterPro" id="IPR042089">
    <property type="entry name" value="Peptidase_M13_dom_2"/>
</dbReference>
<evidence type="ECO:0000256" key="4">
    <source>
        <dbReference type="ARBA" id="ARBA00022723"/>
    </source>
</evidence>
<evidence type="ECO:0000256" key="7">
    <source>
        <dbReference type="ARBA" id="ARBA00023049"/>
    </source>
</evidence>
<dbReference type="Gene3D" id="3.40.390.10">
    <property type="entry name" value="Collagenase (Catalytic Domain)"/>
    <property type="match status" value="1"/>
</dbReference>
<dbReference type="VEuPathDB" id="VectorBase:LOC119178551"/>
<evidence type="ECO:0000256" key="5">
    <source>
        <dbReference type="ARBA" id="ARBA00022801"/>
    </source>
</evidence>
<name>A0A9J6D459_RHIMP</name>
<dbReference type="GO" id="GO:0046872">
    <property type="term" value="F:metal ion binding"/>
    <property type="evidence" value="ECO:0007669"/>
    <property type="project" value="UniProtKB-KW"/>
</dbReference>
<evidence type="ECO:0000313" key="11">
    <source>
        <dbReference type="EMBL" id="KAH8008867.1"/>
    </source>
</evidence>
<protein>
    <recommendedName>
        <fullName evidence="13">M13 family peptidase</fullName>
    </recommendedName>
</protein>
<dbReference type="InterPro" id="IPR018497">
    <property type="entry name" value="Peptidase_M13_C"/>
</dbReference>
<dbReference type="SUPFAM" id="SSF55486">
    <property type="entry name" value="Metalloproteases ('zincins'), catalytic domain"/>
    <property type="match status" value="1"/>
</dbReference>
<feature type="region of interest" description="Disordered" evidence="8">
    <location>
        <begin position="650"/>
        <end position="732"/>
    </location>
</feature>
<dbReference type="InterPro" id="IPR000718">
    <property type="entry name" value="Peptidase_M13"/>
</dbReference>
<keyword evidence="5" id="KW-0378">Hydrolase</keyword>
<feature type="domain" description="Peptidase M13 C-terminal" evidence="9">
    <location>
        <begin position="1413"/>
        <end position="1560"/>
    </location>
</feature>
<feature type="region of interest" description="Disordered" evidence="8">
    <location>
        <begin position="569"/>
        <end position="590"/>
    </location>
</feature>
<reference evidence="11" key="1">
    <citation type="journal article" date="2020" name="Cell">
        <title>Large-Scale Comparative Analyses of Tick Genomes Elucidate Their Genetic Diversity and Vector Capacities.</title>
        <authorList>
            <consortium name="Tick Genome and Microbiome Consortium (TIGMIC)"/>
            <person name="Jia N."/>
            <person name="Wang J."/>
            <person name="Shi W."/>
            <person name="Du L."/>
            <person name="Sun Y."/>
            <person name="Zhan W."/>
            <person name="Jiang J.F."/>
            <person name="Wang Q."/>
            <person name="Zhang B."/>
            <person name="Ji P."/>
            <person name="Bell-Sakyi L."/>
            <person name="Cui X.M."/>
            <person name="Yuan T.T."/>
            <person name="Jiang B.G."/>
            <person name="Yang W.F."/>
            <person name="Lam T.T."/>
            <person name="Chang Q.C."/>
            <person name="Ding S.J."/>
            <person name="Wang X.J."/>
            <person name="Zhu J.G."/>
            <person name="Ruan X.D."/>
            <person name="Zhao L."/>
            <person name="Wei J.T."/>
            <person name="Ye R.Z."/>
            <person name="Que T.C."/>
            <person name="Du C.H."/>
            <person name="Zhou Y.H."/>
            <person name="Cheng J.X."/>
            <person name="Dai P.F."/>
            <person name="Guo W.B."/>
            <person name="Han X.H."/>
            <person name="Huang E.J."/>
            <person name="Li L.F."/>
            <person name="Wei W."/>
            <person name="Gao Y.C."/>
            <person name="Liu J.Z."/>
            <person name="Shao H.Z."/>
            <person name="Wang X."/>
            <person name="Wang C.C."/>
            <person name="Yang T.C."/>
            <person name="Huo Q.B."/>
            <person name="Li W."/>
            <person name="Chen H.Y."/>
            <person name="Chen S.E."/>
            <person name="Zhou L.G."/>
            <person name="Ni X.B."/>
            <person name="Tian J.H."/>
            <person name="Sheng Y."/>
            <person name="Liu T."/>
            <person name="Pan Y.S."/>
            <person name="Xia L.Y."/>
            <person name="Li J."/>
            <person name="Zhao F."/>
            <person name="Cao W.C."/>
        </authorList>
    </citation>
    <scope>NUCLEOTIDE SEQUENCE</scope>
    <source>
        <strain evidence="11">Rmic-2018</strain>
    </source>
</reference>
<evidence type="ECO:0000256" key="6">
    <source>
        <dbReference type="ARBA" id="ARBA00022833"/>
    </source>
</evidence>
<proteinExistence type="inferred from homology"/>
<dbReference type="InterPro" id="IPR024079">
    <property type="entry name" value="MetalloPept_cat_dom_sf"/>
</dbReference>
<feature type="region of interest" description="Disordered" evidence="8">
    <location>
        <begin position="279"/>
        <end position="335"/>
    </location>
</feature>
<reference evidence="11" key="2">
    <citation type="submission" date="2021-09" db="EMBL/GenBank/DDBJ databases">
        <authorList>
            <person name="Jia N."/>
            <person name="Wang J."/>
            <person name="Shi W."/>
            <person name="Du L."/>
            <person name="Sun Y."/>
            <person name="Zhan W."/>
            <person name="Jiang J."/>
            <person name="Wang Q."/>
            <person name="Zhang B."/>
            <person name="Ji P."/>
            <person name="Sakyi L.B."/>
            <person name="Cui X."/>
            <person name="Yuan T."/>
            <person name="Jiang B."/>
            <person name="Yang W."/>
            <person name="Lam T.T.-Y."/>
            <person name="Chang Q."/>
            <person name="Ding S."/>
            <person name="Wang X."/>
            <person name="Zhu J."/>
            <person name="Ruan X."/>
            <person name="Zhao L."/>
            <person name="Wei J."/>
            <person name="Que T."/>
            <person name="Du C."/>
            <person name="Cheng J."/>
            <person name="Dai P."/>
            <person name="Han X."/>
            <person name="Huang E."/>
            <person name="Gao Y."/>
            <person name="Liu J."/>
            <person name="Shao H."/>
            <person name="Ye R."/>
            <person name="Li L."/>
            <person name="Wei W."/>
            <person name="Wang X."/>
            <person name="Wang C."/>
            <person name="Huo Q."/>
            <person name="Li W."/>
            <person name="Guo W."/>
            <person name="Chen H."/>
            <person name="Chen S."/>
            <person name="Zhou L."/>
            <person name="Zhou L."/>
            <person name="Ni X."/>
            <person name="Tian J."/>
            <person name="Zhou Y."/>
            <person name="Sheng Y."/>
            <person name="Liu T."/>
            <person name="Pan Y."/>
            <person name="Xia L."/>
            <person name="Li J."/>
            <person name="Zhao F."/>
            <person name="Cao W."/>
        </authorList>
    </citation>
    <scope>NUCLEOTIDE SEQUENCE</scope>
    <source>
        <strain evidence="11">Rmic-2018</strain>
        <tissue evidence="11">Larvae</tissue>
    </source>
</reference>
<comment type="similarity">
    <text evidence="2">Belongs to the peptidase M13 family.</text>
</comment>
<evidence type="ECO:0000256" key="2">
    <source>
        <dbReference type="ARBA" id="ARBA00007357"/>
    </source>
</evidence>
<dbReference type="GO" id="GO:0004222">
    <property type="term" value="F:metalloendopeptidase activity"/>
    <property type="evidence" value="ECO:0007669"/>
    <property type="project" value="InterPro"/>
</dbReference>
<accession>A0A9J6D459</accession>
<comment type="cofactor">
    <cofactor evidence="1">
        <name>Zn(2+)</name>
        <dbReference type="ChEBI" id="CHEBI:29105"/>
    </cofactor>
</comment>
<evidence type="ECO:0008006" key="13">
    <source>
        <dbReference type="Google" id="ProtNLM"/>
    </source>
</evidence>
<feature type="compositionally biased region" description="Basic and acidic residues" evidence="8">
    <location>
        <begin position="690"/>
        <end position="699"/>
    </location>
</feature>
<dbReference type="PANTHER" id="PTHR11733:SF241">
    <property type="entry name" value="GH26575P-RELATED"/>
    <property type="match status" value="1"/>
</dbReference>
<feature type="compositionally biased region" description="Basic and acidic residues" evidence="8">
    <location>
        <begin position="170"/>
        <end position="186"/>
    </location>
</feature>
<dbReference type="GO" id="GO:0005886">
    <property type="term" value="C:plasma membrane"/>
    <property type="evidence" value="ECO:0007669"/>
    <property type="project" value="TreeGrafter"/>
</dbReference>
<dbReference type="GO" id="GO:0016485">
    <property type="term" value="P:protein processing"/>
    <property type="evidence" value="ECO:0007669"/>
    <property type="project" value="TreeGrafter"/>
</dbReference>
<feature type="compositionally biased region" description="Polar residues" evidence="8">
    <location>
        <begin position="137"/>
        <end position="155"/>
    </location>
</feature>
<feature type="compositionally biased region" description="Polar residues" evidence="8">
    <location>
        <begin position="304"/>
        <end position="326"/>
    </location>
</feature>
<dbReference type="Pfam" id="PF05649">
    <property type="entry name" value="Peptidase_M13_N"/>
    <property type="match status" value="1"/>
</dbReference>
<dbReference type="EMBL" id="JABSTU010000011">
    <property type="protein sequence ID" value="KAH8008867.1"/>
    <property type="molecule type" value="Genomic_DNA"/>
</dbReference>
<feature type="compositionally biased region" description="Low complexity" evidence="8">
    <location>
        <begin position="355"/>
        <end position="364"/>
    </location>
</feature>
<feature type="region of interest" description="Disordered" evidence="8">
    <location>
        <begin position="510"/>
        <end position="545"/>
    </location>
</feature>
<feature type="compositionally biased region" description="Basic and acidic residues" evidence="8">
    <location>
        <begin position="716"/>
        <end position="732"/>
    </location>
</feature>
<feature type="region of interest" description="Disordered" evidence="8">
    <location>
        <begin position="134"/>
        <end position="228"/>
    </location>
</feature>
<evidence type="ECO:0000256" key="3">
    <source>
        <dbReference type="ARBA" id="ARBA00022670"/>
    </source>
</evidence>
<feature type="region of interest" description="Disordered" evidence="8">
    <location>
        <begin position="351"/>
        <end position="377"/>
    </location>
</feature>
<evidence type="ECO:0000313" key="12">
    <source>
        <dbReference type="Proteomes" id="UP000821866"/>
    </source>
</evidence>
<keyword evidence="6" id="KW-0862">Zinc</keyword>
<dbReference type="InterPro" id="IPR008753">
    <property type="entry name" value="Peptidase_M13_N"/>
</dbReference>
<organism evidence="11 12">
    <name type="scientific">Rhipicephalus microplus</name>
    <name type="common">Cattle tick</name>
    <name type="synonym">Boophilus microplus</name>
    <dbReference type="NCBI Taxonomy" id="6941"/>
    <lineage>
        <taxon>Eukaryota</taxon>
        <taxon>Metazoa</taxon>
        <taxon>Ecdysozoa</taxon>
        <taxon>Arthropoda</taxon>
        <taxon>Chelicerata</taxon>
        <taxon>Arachnida</taxon>
        <taxon>Acari</taxon>
        <taxon>Parasitiformes</taxon>
        <taxon>Ixodida</taxon>
        <taxon>Ixodoidea</taxon>
        <taxon>Ixodidae</taxon>
        <taxon>Rhipicephalinae</taxon>
        <taxon>Rhipicephalus</taxon>
        <taxon>Boophilus</taxon>
    </lineage>
</organism>
<dbReference type="Pfam" id="PF01431">
    <property type="entry name" value="Peptidase_M13"/>
    <property type="match status" value="1"/>
</dbReference>
<sequence length="1629" mass="181064">MLYPCLSRSPSVESDQCSETPSVINTLFSNEEDRVSSYTESSMGAPPILEEPVSIWTLRHDHRHGHKNLRAQKDKRPTAPNFKTTRGTNRDHNQIGAVAAGASKKLNSIPICVNRSHLPFVADEIGSHPLALEATGENGSRSKQQQCRAHSSTPCQGGGLAMHRGRNKKYRTEEHGSKQRHYFEERRHRKETGTAAMSPQQEFSPRPSSPNCSRDPPATHNERKKKRMAAADVLPTICKDHGDFDAVPKHDLVCNVASVATGDGKYCTSKARPASMITENRHGRKGSKNLDVERGSKSVENKSSEAAVTSKNEAPSGKTMQQSTVTGYVHDNPSTPLRHFRYEETVMTACGGSGQQQRSQPRCPHQQCHADSPQSDAGQIPVYAVASRPSRSHNPITVPVEVRITHECSALLAPCPSLTPSLVTVATLGGVSSQQPPLAQKQSDEDIYLLLPSKSGQGVLYQARPVSPVLRLPSIQGAYETAGMQLYGGASVMPALSREINTWDSEMRNVKTTKKTNEPRRGSRRRTGRISISKNPSIFPPPQQHVKDSAEMNQNVESHGSKLLLAPRKSSLKRTRASEQDMTIAASRKSSRTYSAHASLHPVAISQVELDMQPEKRTAMIAEQAPSKRGSYVTEQGGIFVSARQSSVYAGDAGSWPNKTNRRDSLSSRKPSLASGRRFHDKSDFSGSKVHVDTTEHGRASKRASVATGLISKSTRRLETESPDDYPGRTERHGYQGIQVDLLEPASPDSPPTETEAKVEQIGTMLAERASGFQDEECEKNDSKREPEPQPLEHAGADSNLEVFNHSDLNLTLSPPSEMTRMELTAIPKQQWCTDVNLAMLTGVVCIVWIVVVFLTTRVDSTTHTHVPPRALELPFNTVSYTVPSDAFHQTDLPASTQLSPQISMCSSNLCVQEGNRLRQHMNREYSPCDNFYRYVCEKHPITPGQPYGDGAFTSVDILLEEFLASALRDYVLNEHHRDVASLRALYNACLRPTSNSFTDIQQEVFDKLPIGKWPYKRNNLRTSDIWQTAGLLVRRFGVVSIIEVSFGIKPDTTSPSIELRYPRYLHFDDYSLGGVETLRDAVIEAVRELGSSDDADNLVAQVTFVATTLATLASNGTTRQVLYIKYEDVVISIRTFIQSLFEDELAGDVIVTLREPRLLTEQLQAVISAANVVAFMNYLGFRLIVCFAALFNWNRAASLRSVLSAEIAARVLSPEKNWLLCLRFLERTQPSCLGQALAMQQASAGISASSRFWLAQLEDLFYRNLPHVAWLTGKSLKLLGDKLERLYIIHAIDKSSWNLCTLRPRYASDKGSTLRMFIRAAGEYQRERLRRVNKPSRHSDPENVFGTQSRYSDALQAVYVPVGLVNSSAVANGQLLAFQAARTAVRFYAGLLPVTYEHWDSNLPNADAQWSLSPSSRNSLDQLLDCLASDYQALSSSSFSSLVSVNRESVDERYSLLAQTTALALAYAAFEELLRGEQNQRLDFRLETLSDVSSEQLFFVYYALDNCETTDEAYRVTQFQTRGRLPAVHRVNFPLRHVPQFGRAFRCSDSDATATTERQRPRRCDVMRWNSTEPSSSMQWYRRITQVRAKSFANRRSSRATADVRSGGAPMRSFPEGSWVIAGRDAGY</sequence>
<evidence type="ECO:0000259" key="10">
    <source>
        <dbReference type="Pfam" id="PF05649"/>
    </source>
</evidence>
<dbReference type="PANTHER" id="PTHR11733">
    <property type="entry name" value="ZINC METALLOPROTEASE FAMILY M13 NEPRILYSIN-RELATED"/>
    <property type="match status" value="1"/>
</dbReference>
<keyword evidence="7" id="KW-0482">Metalloprotease</keyword>
<feature type="region of interest" description="Disordered" evidence="8">
    <location>
        <begin position="770"/>
        <end position="799"/>
    </location>
</feature>
<keyword evidence="12" id="KW-1185">Reference proteome</keyword>
<keyword evidence="3" id="KW-0645">Protease</keyword>
<feature type="region of interest" description="Disordered" evidence="8">
    <location>
        <begin position="63"/>
        <end position="89"/>
    </location>
</feature>